<reference evidence="1 2" key="1">
    <citation type="journal article" date="2023" name="Science">
        <title>Complex scaffold remodeling in plant triterpene biosynthesis.</title>
        <authorList>
            <person name="De La Pena R."/>
            <person name="Hodgson H."/>
            <person name="Liu J.C."/>
            <person name="Stephenson M.J."/>
            <person name="Martin A.C."/>
            <person name="Owen C."/>
            <person name="Harkess A."/>
            <person name="Leebens-Mack J."/>
            <person name="Jimenez L.E."/>
            <person name="Osbourn A."/>
            <person name="Sattely E.S."/>
        </authorList>
    </citation>
    <scope>NUCLEOTIDE SEQUENCE [LARGE SCALE GENOMIC DNA]</scope>
    <source>
        <strain evidence="2">cv. JPN11</strain>
        <tissue evidence="1">Leaf</tissue>
    </source>
</reference>
<sequence length="580" mass="63863">MYKNQLQELAQRSCFNLPAYSCIREGPDHAPRFKATVNFNGETFESPTFCSTLRQAEHAAAEVALNTLANRGPSKALAARVLDETGVYKNLLQETAHKAGLNLPVYTTVRSGPGHVPVFSCTVELAGLSFAGEPARTKKQAQKNAAMAAWSTLKRLSQPVSTASTSSSSPSPESKCNEEQEQVVIARFLSSLQQSQSKHLMQSDWQHGYHRSMPMCRDLAPPSSSLYSAQYQSLAYPSFSPEMALYQMGQQEQLLQLQNHLLTLPVSPAPPFVPQILPYMQSISCPNHCLYVPAGKQEPLPVAIRPRLPVATSSPSVYLSGKSVPDPVSSRSTVTIQEIHEEKTEESSKFSPSVVPEAPGPVHTNAEPRNHEPIQDNRNQKNVDSESRFVNVQLEGNQPRRSEWTSHKNLDSGIRLDNLQLQTSCGFDSSHSCRRPQYPPRASAPGCPRLSPSAVAPVVIRTVSPVSSARPIQQNLTSQMLAPPRMRTGFICKQMLAPPRMRTGVPSCSNRPESMHIRQVNPRFLAPAVRIRTVVPVCSAPPPRQTPSSIPEGRLPNREKKNTVQEEVSTATSKLDRLHM</sequence>
<name>A0ACC1Y8H9_MELAZ</name>
<comment type="caution">
    <text evidence="1">The sequence shown here is derived from an EMBL/GenBank/DDBJ whole genome shotgun (WGS) entry which is preliminary data.</text>
</comment>
<proteinExistence type="predicted"/>
<dbReference type="Proteomes" id="UP001164539">
    <property type="component" value="Chromosome 4"/>
</dbReference>
<dbReference type="EMBL" id="CM051397">
    <property type="protein sequence ID" value="KAJ4719578.1"/>
    <property type="molecule type" value="Genomic_DNA"/>
</dbReference>
<accession>A0ACC1Y8H9</accession>
<organism evidence="1 2">
    <name type="scientific">Melia azedarach</name>
    <name type="common">Chinaberry tree</name>
    <dbReference type="NCBI Taxonomy" id="155640"/>
    <lineage>
        <taxon>Eukaryota</taxon>
        <taxon>Viridiplantae</taxon>
        <taxon>Streptophyta</taxon>
        <taxon>Embryophyta</taxon>
        <taxon>Tracheophyta</taxon>
        <taxon>Spermatophyta</taxon>
        <taxon>Magnoliopsida</taxon>
        <taxon>eudicotyledons</taxon>
        <taxon>Gunneridae</taxon>
        <taxon>Pentapetalae</taxon>
        <taxon>rosids</taxon>
        <taxon>malvids</taxon>
        <taxon>Sapindales</taxon>
        <taxon>Meliaceae</taxon>
        <taxon>Melia</taxon>
    </lineage>
</organism>
<keyword evidence="2" id="KW-1185">Reference proteome</keyword>
<gene>
    <name evidence="1" type="ORF">OWV82_007536</name>
</gene>
<protein>
    <submittedName>
        <fullName evidence="1">Double-stranded RNA-binding protein</fullName>
    </submittedName>
</protein>
<evidence type="ECO:0000313" key="2">
    <source>
        <dbReference type="Proteomes" id="UP001164539"/>
    </source>
</evidence>
<evidence type="ECO:0000313" key="1">
    <source>
        <dbReference type="EMBL" id="KAJ4719578.1"/>
    </source>
</evidence>